<dbReference type="InterPro" id="IPR029064">
    <property type="entry name" value="Ribosomal_eL30-like_sf"/>
</dbReference>
<proteinExistence type="predicted"/>
<dbReference type="STRING" id="142842.SAMN02745118_00965"/>
<sequence length="194" mass="22095">MKSKDEEIEEEAVLNQNKSKLEKTISAGIHGGYEFKKGEKNQFLGEFRERIIRVLNFKQIIEPGVYPEVLEAIKDSEAKKLIISRKANLKAAKDYIELANQNNLSFKKVDSPEFKGDIGLAVVSDHAVHHEEIIVIDKEEKFKEIGLPVELLQKAGEKICADCYHKIEENAPEELINFEKMSWIDSLFNSSCVC</sequence>
<dbReference type="Proteomes" id="UP000190625">
    <property type="component" value="Unassembled WGS sequence"/>
</dbReference>
<dbReference type="Gene3D" id="3.30.1330.30">
    <property type="match status" value="1"/>
</dbReference>
<dbReference type="EMBL" id="FUWM01000007">
    <property type="protein sequence ID" value="SJZ47933.1"/>
    <property type="molecule type" value="Genomic_DNA"/>
</dbReference>
<evidence type="ECO:0000313" key="2">
    <source>
        <dbReference type="Proteomes" id="UP000190625"/>
    </source>
</evidence>
<dbReference type="OrthoDB" id="95278at2"/>
<name>A0A1T4KZY1_9FIRM</name>
<dbReference type="Pfam" id="PF07997">
    <property type="entry name" value="DUF1694"/>
    <property type="match status" value="1"/>
</dbReference>
<reference evidence="2" key="1">
    <citation type="submission" date="2017-02" db="EMBL/GenBank/DDBJ databases">
        <authorList>
            <person name="Varghese N."/>
            <person name="Submissions S."/>
        </authorList>
    </citation>
    <scope>NUCLEOTIDE SEQUENCE [LARGE SCALE GENOMIC DNA]</scope>
    <source>
        <strain evidence="2">ATCC BAA-73</strain>
    </source>
</reference>
<protein>
    <submittedName>
        <fullName evidence="1">Uncharacterized protein YueI</fullName>
    </submittedName>
</protein>
<dbReference type="SUPFAM" id="SSF160515">
    <property type="entry name" value="YueI-like"/>
    <property type="match status" value="1"/>
</dbReference>
<dbReference type="AlphaFoldDB" id="A0A1T4KZY1"/>
<accession>A0A1T4KZY1</accession>
<organism evidence="1 2">
    <name type="scientific">Selenihalanaerobacter shriftii</name>
    <dbReference type="NCBI Taxonomy" id="142842"/>
    <lineage>
        <taxon>Bacteria</taxon>
        <taxon>Bacillati</taxon>
        <taxon>Bacillota</taxon>
        <taxon>Clostridia</taxon>
        <taxon>Halanaerobiales</taxon>
        <taxon>Halobacteroidaceae</taxon>
        <taxon>Selenihalanaerobacter</taxon>
    </lineage>
</organism>
<evidence type="ECO:0000313" key="1">
    <source>
        <dbReference type="EMBL" id="SJZ47933.1"/>
    </source>
</evidence>
<dbReference type="InterPro" id="IPR012543">
    <property type="entry name" value="DUF1694"/>
</dbReference>
<gene>
    <name evidence="1" type="ORF">SAMN02745118_00965</name>
</gene>
<keyword evidence="2" id="KW-1185">Reference proteome</keyword>
<dbReference type="RefSeq" id="WP_078809460.1">
    <property type="nucleotide sequence ID" value="NZ_FUWM01000007.1"/>
</dbReference>